<dbReference type="Gene3D" id="3.20.20.70">
    <property type="entry name" value="Aldolase class I"/>
    <property type="match status" value="1"/>
</dbReference>
<dbReference type="PIRSF" id="PIRSF001365">
    <property type="entry name" value="DHDPS"/>
    <property type="match status" value="1"/>
</dbReference>
<dbReference type="GO" id="GO:0008747">
    <property type="term" value="F:N-acetylneuraminate lyase activity"/>
    <property type="evidence" value="ECO:0007669"/>
    <property type="project" value="TreeGrafter"/>
</dbReference>
<dbReference type="InterPro" id="IPR013785">
    <property type="entry name" value="Aldolase_TIM"/>
</dbReference>
<proteinExistence type="inferred from homology"/>
<dbReference type="PANTHER" id="PTHR42849:SF1">
    <property type="entry name" value="N-ACETYLNEURAMINATE LYASE"/>
    <property type="match status" value="1"/>
</dbReference>
<evidence type="ECO:0000256" key="4">
    <source>
        <dbReference type="PIRSR" id="PIRSR001365-1"/>
    </source>
</evidence>
<comment type="similarity">
    <text evidence="3">Belongs to the DapA family.</text>
</comment>
<feature type="active site" description="Schiff-base intermediate with substrate" evidence="4">
    <location>
        <position position="163"/>
    </location>
</feature>
<dbReference type="SUPFAM" id="SSF51569">
    <property type="entry name" value="Aldolase"/>
    <property type="match status" value="1"/>
</dbReference>
<dbReference type="EMBL" id="CP047593">
    <property type="protein sequence ID" value="QHI69176.1"/>
    <property type="molecule type" value="Genomic_DNA"/>
</dbReference>
<dbReference type="InterPro" id="IPR002220">
    <property type="entry name" value="DapA-like"/>
</dbReference>
<dbReference type="PRINTS" id="PR00146">
    <property type="entry name" value="DHPICSNTHASE"/>
</dbReference>
<dbReference type="Proteomes" id="UP000464954">
    <property type="component" value="Chromosome"/>
</dbReference>
<feature type="binding site" evidence="5">
    <location>
        <position position="47"/>
    </location>
    <ligand>
        <name>pyruvate</name>
        <dbReference type="ChEBI" id="CHEBI:15361"/>
    </ligand>
</feature>
<dbReference type="Pfam" id="PF00701">
    <property type="entry name" value="DHDPS"/>
    <property type="match status" value="1"/>
</dbReference>
<evidence type="ECO:0000256" key="3">
    <source>
        <dbReference type="PIRNR" id="PIRNR001365"/>
    </source>
</evidence>
<protein>
    <submittedName>
        <fullName evidence="6">Dihydrodipicolinate synthase family protein</fullName>
    </submittedName>
</protein>
<keyword evidence="7" id="KW-1185">Reference proteome</keyword>
<evidence type="ECO:0000313" key="7">
    <source>
        <dbReference type="Proteomes" id="UP000464954"/>
    </source>
</evidence>
<dbReference type="SMART" id="SM01130">
    <property type="entry name" value="DHDPS"/>
    <property type="match status" value="1"/>
</dbReference>
<organism evidence="6 7">
    <name type="scientific">Tichowtungia aerotolerans</name>
    <dbReference type="NCBI Taxonomy" id="2697043"/>
    <lineage>
        <taxon>Bacteria</taxon>
        <taxon>Pseudomonadati</taxon>
        <taxon>Kiritimatiellota</taxon>
        <taxon>Tichowtungiia</taxon>
        <taxon>Tichowtungiales</taxon>
        <taxon>Tichowtungiaceae</taxon>
        <taxon>Tichowtungia</taxon>
    </lineage>
</organism>
<evidence type="ECO:0000256" key="1">
    <source>
        <dbReference type="ARBA" id="ARBA00023239"/>
    </source>
</evidence>
<sequence length="300" mass="33180">MSNLNGIIVPLVTPLQDRNTLDTEGLERLIEHVIGNGVDAVFILGSTGEAPALSYKLRLELIERTARLVADRVKIQVGITDTSFEESLTIANAASEHGADSVVLAPPYYFTTSQQELIEYINHITGQLPLPLYLYNMPGLTKTTFEPETVLQLADNPKIAGLKDSSANMMYFHKLKYTLRNHPDFALFTGPEELLAESVLLGGNGGVCGGANFFPSLYVSLYQACKNKDLDTVAELHRQIIKISSTIYCVGKYGSSFLKGVKCALSLMGICNDFISEPFHHFREKEREEVRKHLLDLGLL</sequence>
<keyword evidence="1 3" id="KW-0456">Lyase</keyword>
<dbReference type="RefSeq" id="WP_160628220.1">
    <property type="nucleotide sequence ID" value="NZ_CP047593.1"/>
</dbReference>
<dbReference type="CDD" id="cd00408">
    <property type="entry name" value="DHDPS-like"/>
    <property type="match status" value="1"/>
</dbReference>
<feature type="active site" description="Proton donor/acceptor" evidence="4">
    <location>
        <position position="135"/>
    </location>
</feature>
<accession>A0A6P1MC61</accession>
<gene>
    <name evidence="6" type="ORF">GT409_06830</name>
</gene>
<dbReference type="PANTHER" id="PTHR42849">
    <property type="entry name" value="N-ACETYLNEURAMINATE LYASE"/>
    <property type="match status" value="1"/>
</dbReference>
<dbReference type="KEGG" id="taer:GT409_06830"/>
<evidence type="ECO:0000313" key="6">
    <source>
        <dbReference type="EMBL" id="QHI69176.1"/>
    </source>
</evidence>
<evidence type="ECO:0000256" key="2">
    <source>
        <dbReference type="ARBA" id="ARBA00023270"/>
    </source>
</evidence>
<dbReference type="AlphaFoldDB" id="A0A6P1MC61"/>
<dbReference type="GO" id="GO:0005829">
    <property type="term" value="C:cytosol"/>
    <property type="evidence" value="ECO:0007669"/>
    <property type="project" value="TreeGrafter"/>
</dbReference>
<reference evidence="6 7" key="1">
    <citation type="submission" date="2020-01" db="EMBL/GenBank/DDBJ databases">
        <title>Ponticoccus aerotolerans gen. nov., sp. nov., an anaerobic bacterium and proposal of Ponticoccusceae fam. nov., Ponticoccusles ord. nov. and Ponticoccuse classis nov. in the phylum Kiritimatiellaeota.</title>
        <authorList>
            <person name="Zhou L.Y."/>
            <person name="Du Z.J."/>
        </authorList>
    </citation>
    <scope>NUCLEOTIDE SEQUENCE [LARGE SCALE GENOMIC DNA]</scope>
    <source>
        <strain evidence="6 7">S-5007</strain>
    </source>
</reference>
<evidence type="ECO:0000256" key="5">
    <source>
        <dbReference type="PIRSR" id="PIRSR001365-2"/>
    </source>
</evidence>
<name>A0A6P1MC61_9BACT</name>
<dbReference type="GO" id="GO:0019262">
    <property type="term" value="P:N-acetylneuraminate catabolic process"/>
    <property type="evidence" value="ECO:0007669"/>
    <property type="project" value="TreeGrafter"/>
</dbReference>
<keyword evidence="2" id="KW-0704">Schiff base</keyword>
<dbReference type="InterPro" id="IPR020625">
    <property type="entry name" value="Schiff_base-form_aldolases_AS"/>
</dbReference>
<dbReference type="PROSITE" id="PS00666">
    <property type="entry name" value="DHDPS_2"/>
    <property type="match status" value="1"/>
</dbReference>
<feature type="binding site" evidence="5">
    <location>
        <position position="207"/>
    </location>
    <ligand>
        <name>pyruvate</name>
        <dbReference type="ChEBI" id="CHEBI:15361"/>
    </ligand>
</feature>